<keyword evidence="3 6" id="KW-1133">Transmembrane helix</keyword>
<feature type="transmembrane region" description="Helical" evidence="6">
    <location>
        <begin position="250"/>
        <end position="271"/>
    </location>
</feature>
<gene>
    <name evidence="8" type="ORF">M406DRAFT_239001</name>
</gene>
<feature type="domain" description="Rhodopsin" evidence="7">
    <location>
        <begin position="26"/>
        <end position="273"/>
    </location>
</feature>
<feature type="transmembrane region" description="Helical" evidence="6">
    <location>
        <begin position="6"/>
        <end position="26"/>
    </location>
</feature>
<evidence type="ECO:0000256" key="5">
    <source>
        <dbReference type="ARBA" id="ARBA00038359"/>
    </source>
</evidence>
<evidence type="ECO:0000256" key="4">
    <source>
        <dbReference type="ARBA" id="ARBA00023136"/>
    </source>
</evidence>
<organism evidence="8 9">
    <name type="scientific">Cryphonectria parasitica (strain ATCC 38755 / EP155)</name>
    <dbReference type="NCBI Taxonomy" id="660469"/>
    <lineage>
        <taxon>Eukaryota</taxon>
        <taxon>Fungi</taxon>
        <taxon>Dikarya</taxon>
        <taxon>Ascomycota</taxon>
        <taxon>Pezizomycotina</taxon>
        <taxon>Sordariomycetes</taxon>
        <taxon>Sordariomycetidae</taxon>
        <taxon>Diaporthales</taxon>
        <taxon>Cryphonectriaceae</taxon>
        <taxon>Cryphonectria-Endothia species complex</taxon>
        <taxon>Cryphonectria</taxon>
    </lineage>
</organism>
<accession>A0A9P4Y0L9</accession>
<feature type="transmembrane region" description="Helical" evidence="6">
    <location>
        <begin position="217"/>
        <end position="238"/>
    </location>
</feature>
<evidence type="ECO:0000259" key="7">
    <source>
        <dbReference type="Pfam" id="PF20684"/>
    </source>
</evidence>
<feature type="transmembrane region" description="Helical" evidence="6">
    <location>
        <begin position="138"/>
        <end position="160"/>
    </location>
</feature>
<dbReference type="OrthoDB" id="2988756at2759"/>
<feature type="transmembrane region" description="Helical" evidence="6">
    <location>
        <begin position="46"/>
        <end position="68"/>
    </location>
</feature>
<evidence type="ECO:0000256" key="1">
    <source>
        <dbReference type="ARBA" id="ARBA00004141"/>
    </source>
</evidence>
<feature type="non-terminal residue" evidence="8">
    <location>
        <position position="1"/>
    </location>
</feature>
<feature type="non-terminal residue" evidence="8">
    <location>
        <position position="284"/>
    </location>
</feature>
<evidence type="ECO:0000256" key="6">
    <source>
        <dbReference type="SAM" id="Phobius"/>
    </source>
</evidence>
<dbReference type="InterPro" id="IPR049326">
    <property type="entry name" value="Rhodopsin_dom_fungi"/>
</dbReference>
<comment type="caution">
    <text evidence="8">The sequence shown here is derived from an EMBL/GenBank/DDBJ whole genome shotgun (WGS) entry which is preliminary data.</text>
</comment>
<evidence type="ECO:0000256" key="2">
    <source>
        <dbReference type="ARBA" id="ARBA00022692"/>
    </source>
</evidence>
<proteinExistence type="inferred from homology"/>
<dbReference type="InterPro" id="IPR052337">
    <property type="entry name" value="SAT4-like"/>
</dbReference>
<dbReference type="PANTHER" id="PTHR33048:SF47">
    <property type="entry name" value="INTEGRAL MEMBRANE PROTEIN-RELATED"/>
    <property type="match status" value="1"/>
</dbReference>
<evidence type="ECO:0000313" key="8">
    <source>
        <dbReference type="EMBL" id="KAF3764202.1"/>
    </source>
</evidence>
<dbReference type="EMBL" id="MU032348">
    <property type="protein sequence ID" value="KAF3764202.1"/>
    <property type="molecule type" value="Genomic_DNA"/>
</dbReference>
<evidence type="ECO:0000256" key="3">
    <source>
        <dbReference type="ARBA" id="ARBA00022989"/>
    </source>
</evidence>
<dbReference type="PANTHER" id="PTHR33048">
    <property type="entry name" value="PTH11-LIKE INTEGRAL MEMBRANE PROTEIN (AFU_ORTHOLOGUE AFUA_5G11245)"/>
    <property type="match status" value="1"/>
</dbReference>
<dbReference type="Pfam" id="PF20684">
    <property type="entry name" value="Fung_rhodopsin"/>
    <property type="match status" value="1"/>
</dbReference>
<sequence>ASGAATPARVVEWAVLFILAVGFTTLRTYARTRISGIKDLSWDDWLVWLAVLAYAGLTVDVFIIGVVAEGLSNDGMSEAHRAALAQDGPASQEFQLRAIGSKAQISKWFVYGLTLWLLKSSLLYFFSGRLTLRAWLSASLLFVTWAATTVAVFSSCRPFTKFWQIFPDPGTMCQAAISPILVSVFLVCNILTDVYLISIPVPVLLKARLKKSQKISLISLFSCNILITGIAILRAIVMLKNPMVNGDGMWAVREAFVALITTNIPPIAPLLRRWVSRWLGRSSN</sequence>
<reference evidence="8" key="1">
    <citation type="journal article" date="2020" name="Phytopathology">
        <title>Genome sequence of the chestnut blight fungus Cryphonectria parasitica EP155: A fundamental resource for an archetypical invasive plant pathogen.</title>
        <authorList>
            <person name="Crouch J.A."/>
            <person name="Dawe A."/>
            <person name="Aerts A."/>
            <person name="Barry K."/>
            <person name="Churchill A.C.L."/>
            <person name="Grimwood J."/>
            <person name="Hillman B."/>
            <person name="Milgroom M.G."/>
            <person name="Pangilinan J."/>
            <person name="Smith M."/>
            <person name="Salamov A."/>
            <person name="Schmutz J."/>
            <person name="Yadav J."/>
            <person name="Grigoriev I.V."/>
            <person name="Nuss D."/>
        </authorList>
    </citation>
    <scope>NUCLEOTIDE SEQUENCE</scope>
    <source>
        <strain evidence="8">EP155</strain>
    </source>
</reference>
<name>A0A9P4Y0L9_CRYP1</name>
<dbReference type="GeneID" id="63833211"/>
<comment type="subcellular location">
    <subcellularLocation>
        <location evidence="1">Membrane</location>
        <topology evidence="1">Multi-pass membrane protein</topology>
    </subcellularLocation>
</comment>
<dbReference type="Proteomes" id="UP000803844">
    <property type="component" value="Unassembled WGS sequence"/>
</dbReference>
<feature type="transmembrane region" description="Helical" evidence="6">
    <location>
        <begin position="108"/>
        <end position="126"/>
    </location>
</feature>
<keyword evidence="2 6" id="KW-0812">Transmembrane</keyword>
<keyword evidence="9" id="KW-1185">Reference proteome</keyword>
<dbReference type="RefSeq" id="XP_040775163.1">
    <property type="nucleotide sequence ID" value="XM_040916082.1"/>
</dbReference>
<dbReference type="GO" id="GO:0016020">
    <property type="term" value="C:membrane"/>
    <property type="evidence" value="ECO:0007669"/>
    <property type="project" value="UniProtKB-SubCell"/>
</dbReference>
<feature type="transmembrane region" description="Helical" evidence="6">
    <location>
        <begin position="180"/>
        <end position="205"/>
    </location>
</feature>
<keyword evidence="4 6" id="KW-0472">Membrane</keyword>
<protein>
    <recommendedName>
        <fullName evidence="7">Rhodopsin domain-containing protein</fullName>
    </recommendedName>
</protein>
<evidence type="ECO:0000313" key="9">
    <source>
        <dbReference type="Proteomes" id="UP000803844"/>
    </source>
</evidence>
<comment type="similarity">
    <text evidence="5">Belongs to the SAT4 family.</text>
</comment>
<dbReference type="AlphaFoldDB" id="A0A9P4Y0L9"/>